<dbReference type="Proteomes" id="UP000314294">
    <property type="component" value="Unassembled WGS sequence"/>
</dbReference>
<keyword evidence="3" id="KW-1185">Reference proteome</keyword>
<sequence>METEESKHRAAAGLCLNCLFKTHGFKSRFAIELTAQMIPTIMRPEHTNQCPQCTSSLKAEPCQALHGRCVYVLEPPRPWNHRSNQPDYYQLPLLQNDEPGGGRVTGKRGGAPLSGDQLPDSAPSWRLETFLLMV</sequence>
<organism evidence="2 3">
    <name type="scientific">Liparis tanakae</name>
    <name type="common">Tanaka's snailfish</name>
    <dbReference type="NCBI Taxonomy" id="230148"/>
    <lineage>
        <taxon>Eukaryota</taxon>
        <taxon>Metazoa</taxon>
        <taxon>Chordata</taxon>
        <taxon>Craniata</taxon>
        <taxon>Vertebrata</taxon>
        <taxon>Euteleostomi</taxon>
        <taxon>Actinopterygii</taxon>
        <taxon>Neopterygii</taxon>
        <taxon>Teleostei</taxon>
        <taxon>Neoteleostei</taxon>
        <taxon>Acanthomorphata</taxon>
        <taxon>Eupercaria</taxon>
        <taxon>Perciformes</taxon>
        <taxon>Cottioidei</taxon>
        <taxon>Cottales</taxon>
        <taxon>Liparidae</taxon>
        <taxon>Liparis</taxon>
    </lineage>
</organism>
<evidence type="ECO:0000256" key="1">
    <source>
        <dbReference type="SAM" id="MobiDB-lite"/>
    </source>
</evidence>
<feature type="compositionally biased region" description="Gly residues" evidence="1">
    <location>
        <begin position="99"/>
        <end position="109"/>
    </location>
</feature>
<comment type="caution">
    <text evidence="2">The sequence shown here is derived from an EMBL/GenBank/DDBJ whole genome shotgun (WGS) entry which is preliminary data.</text>
</comment>
<evidence type="ECO:0000313" key="3">
    <source>
        <dbReference type="Proteomes" id="UP000314294"/>
    </source>
</evidence>
<gene>
    <name evidence="2" type="ORF">EYF80_060259</name>
</gene>
<proteinExistence type="predicted"/>
<feature type="region of interest" description="Disordered" evidence="1">
    <location>
        <begin position="83"/>
        <end position="120"/>
    </location>
</feature>
<reference evidence="2 3" key="1">
    <citation type="submission" date="2019-03" db="EMBL/GenBank/DDBJ databases">
        <title>First draft genome of Liparis tanakae, snailfish: a comprehensive survey of snailfish specific genes.</title>
        <authorList>
            <person name="Kim W."/>
            <person name="Song I."/>
            <person name="Jeong J.-H."/>
            <person name="Kim D."/>
            <person name="Kim S."/>
            <person name="Ryu S."/>
            <person name="Song J.Y."/>
            <person name="Lee S.K."/>
        </authorList>
    </citation>
    <scope>NUCLEOTIDE SEQUENCE [LARGE SCALE GENOMIC DNA]</scope>
    <source>
        <tissue evidence="2">Muscle</tissue>
    </source>
</reference>
<accession>A0A4Z2EL70</accession>
<dbReference type="AlphaFoldDB" id="A0A4Z2EL70"/>
<evidence type="ECO:0000313" key="2">
    <source>
        <dbReference type="EMBL" id="TNN29593.1"/>
    </source>
</evidence>
<dbReference type="EMBL" id="SRLO01005455">
    <property type="protein sequence ID" value="TNN29593.1"/>
    <property type="molecule type" value="Genomic_DNA"/>
</dbReference>
<name>A0A4Z2EL70_9TELE</name>
<protein>
    <submittedName>
        <fullName evidence="2">Uncharacterized protein</fullName>
    </submittedName>
</protein>